<dbReference type="AlphaFoldDB" id="A0AAJ1BJZ7"/>
<dbReference type="Pfam" id="PF09685">
    <property type="entry name" value="MamF_MmsF"/>
    <property type="match status" value="1"/>
</dbReference>
<evidence type="ECO:0000256" key="4">
    <source>
        <dbReference type="ARBA" id="ARBA00023136"/>
    </source>
</evidence>
<name>A0AAJ1BJZ7_9GAMM</name>
<evidence type="ECO:0000256" key="5">
    <source>
        <dbReference type="SAM" id="Phobius"/>
    </source>
</evidence>
<dbReference type="RefSeq" id="WP_240591397.1">
    <property type="nucleotide sequence ID" value="NZ_JAKUDL010000004.1"/>
</dbReference>
<evidence type="ECO:0000313" key="6">
    <source>
        <dbReference type="EMBL" id="MCH4295139.1"/>
    </source>
</evidence>
<evidence type="ECO:0000256" key="1">
    <source>
        <dbReference type="ARBA" id="ARBA00004141"/>
    </source>
</evidence>
<gene>
    <name evidence="6" type="ORF">MJ923_12585</name>
</gene>
<sequence>MAEEQMTELNQPEKQEKEMALLVHAASFAGYLIPFGSVLGPLIVWLMKRDESAFVNQAGINCLNFKISMLIYFMVSFLLMFVLVGFVLVFALAILDIVVTILAMVRASEGSHYQYPFSIKFIK</sequence>
<dbReference type="EMBL" id="JAKUDL010000004">
    <property type="protein sequence ID" value="MCH4295139.1"/>
    <property type="molecule type" value="Genomic_DNA"/>
</dbReference>
<comment type="subcellular location">
    <subcellularLocation>
        <location evidence="1">Membrane</location>
        <topology evidence="1">Multi-pass membrane protein</topology>
    </subcellularLocation>
</comment>
<dbReference type="InterPro" id="IPR019109">
    <property type="entry name" value="MamF_MmsF"/>
</dbReference>
<keyword evidence="7" id="KW-1185">Reference proteome</keyword>
<feature type="transmembrane region" description="Helical" evidence="5">
    <location>
        <begin position="67"/>
        <end position="99"/>
    </location>
</feature>
<comment type="caution">
    <text evidence="6">The sequence shown here is derived from an EMBL/GenBank/DDBJ whole genome shotgun (WGS) entry which is preliminary data.</text>
</comment>
<feature type="transmembrane region" description="Helical" evidence="5">
    <location>
        <begin position="21"/>
        <end position="47"/>
    </location>
</feature>
<organism evidence="6 7">
    <name type="scientific">Shewanella zhuhaiensis</name>
    <dbReference type="NCBI Taxonomy" id="2919576"/>
    <lineage>
        <taxon>Bacteria</taxon>
        <taxon>Pseudomonadati</taxon>
        <taxon>Pseudomonadota</taxon>
        <taxon>Gammaproteobacteria</taxon>
        <taxon>Alteromonadales</taxon>
        <taxon>Shewanellaceae</taxon>
        <taxon>Shewanella</taxon>
    </lineage>
</organism>
<proteinExistence type="predicted"/>
<evidence type="ECO:0000256" key="2">
    <source>
        <dbReference type="ARBA" id="ARBA00022692"/>
    </source>
</evidence>
<keyword evidence="2 5" id="KW-0812">Transmembrane</keyword>
<evidence type="ECO:0000256" key="3">
    <source>
        <dbReference type="ARBA" id="ARBA00022989"/>
    </source>
</evidence>
<dbReference type="Proteomes" id="UP001297581">
    <property type="component" value="Unassembled WGS sequence"/>
</dbReference>
<accession>A0AAJ1BJZ7</accession>
<protein>
    <submittedName>
        <fullName evidence="6">DUF4870 domain-containing protein</fullName>
    </submittedName>
</protein>
<keyword evidence="3 5" id="KW-1133">Transmembrane helix</keyword>
<keyword evidence="4 5" id="KW-0472">Membrane</keyword>
<evidence type="ECO:0000313" key="7">
    <source>
        <dbReference type="Proteomes" id="UP001297581"/>
    </source>
</evidence>
<reference evidence="6 7" key="1">
    <citation type="submission" date="2022-02" db="EMBL/GenBank/DDBJ databases">
        <title>The genome sequence of Shewanella sp. 3B26.</title>
        <authorList>
            <person name="Du J."/>
        </authorList>
    </citation>
    <scope>NUCLEOTIDE SEQUENCE [LARGE SCALE GENOMIC DNA]</scope>
    <source>
        <strain evidence="6 7">3B26</strain>
    </source>
</reference>